<dbReference type="OrthoDB" id="5848685at2759"/>
<dbReference type="Pfam" id="PF01465">
    <property type="entry name" value="GRIP"/>
    <property type="match status" value="1"/>
</dbReference>
<dbReference type="Proteomes" id="UP000019335">
    <property type="component" value="Unassembled WGS sequence"/>
</dbReference>
<keyword evidence="5" id="KW-0472">Membrane</keyword>
<accession>W7TDD0</accession>
<dbReference type="EMBL" id="AZIL01002461">
    <property type="protein sequence ID" value="EWM21533.1"/>
    <property type="molecule type" value="Genomic_DNA"/>
</dbReference>
<dbReference type="GO" id="GO:0005794">
    <property type="term" value="C:Golgi apparatus"/>
    <property type="evidence" value="ECO:0007669"/>
    <property type="project" value="TreeGrafter"/>
</dbReference>
<feature type="compositionally biased region" description="Polar residues" evidence="7">
    <location>
        <begin position="33"/>
        <end position="45"/>
    </location>
</feature>
<gene>
    <name evidence="9" type="ORF">Naga_100650g2</name>
</gene>
<keyword evidence="3" id="KW-0963">Cytoplasm</keyword>
<feature type="region of interest" description="Disordered" evidence="7">
    <location>
        <begin position="445"/>
        <end position="467"/>
    </location>
</feature>
<feature type="compositionally biased region" description="Pro residues" evidence="7">
    <location>
        <begin position="320"/>
        <end position="336"/>
    </location>
</feature>
<evidence type="ECO:0000256" key="4">
    <source>
        <dbReference type="ARBA" id="ARBA00023054"/>
    </source>
</evidence>
<comment type="caution">
    <text evidence="9">The sequence shown here is derived from an EMBL/GenBank/DDBJ whole genome shotgun (WGS) entry which is preliminary data.</text>
</comment>
<protein>
    <recommendedName>
        <fullName evidence="8">GRIP domain-containing protein</fullName>
    </recommendedName>
</protein>
<feature type="compositionally biased region" description="Gly residues" evidence="7">
    <location>
        <begin position="566"/>
        <end position="583"/>
    </location>
</feature>
<evidence type="ECO:0000256" key="6">
    <source>
        <dbReference type="SAM" id="Coils"/>
    </source>
</evidence>
<dbReference type="AlphaFoldDB" id="W7TDD0"/>
<reference evidence="9 10" key="1">
    <citation type="journal article" date="2014" name="Mol. Plant">
        <title>Chromosome Scale Genome Assembly and Transcriptome Profiling of Nannochloropsis gaditana in Nitrogen Depletion.</title>
        <authorList>
            <person name="Corteggiani Carpinelli E."/>
            <person name="Telatin A."/>
            <person name="Vitulo N."/>
            <person name="Forcato C."/>
            <person name="D'Angelo M."/>
            <person name="Schiavon R."/>
            <person name="Vezzi A."/>
            <person name="Giacometti G.M."/>
            <person name="Morosinotto T."/>
            <person name="Valle G."/>
        </authorList>
    </citation>
    <scope>NUCLEOTIDE SEQUENCE [LARGE SCALE GENOMIC DNA]</scope>
    <source>
        <strain evidence="9 10">B-31</strain>
    </source>
</reference>
<feature type="coiled-coil region" evidence="6">
    <location>
        <begin position="379"/>
        <end position="424"/>
    </location>
</feature>
<feature type="region of interest" description="Disordered" evidence="7">
    <location>
        <begin position="314"/>
        <end position="340"/>
    </location>
</feature>
<evidence type="ECO:0000256" key="1">
    <source>
        <dbReference type="ARBA" id="ARBA00004184"/>
    </source>
</evidence>
<name>W7TDD0_9STRA</name>
<dbReference type="InterPro" id="IPR051952">
    <property type="entry name" value="Golgi-autophagy_related"/>
</dbReference>
<feature type="compositionally biased region" description="Low complexity" evidence="7">
    <location>
        <begin position="49"/>
        <end position="73"/>
    </location>
</feature>
<feature type="compositionally biased region" description="Basic and acidic residues" evidence="7">
    <location>
        <begin position="175"/>
        <end position="185"/>
    </location>
</feature>
<dbReference type="InterPro" id="IPR000237">
    <property type="entry name" value="GRIP_dom"/>
</dbReference>
<feature type="compositionally biased region" description="Basic and acidic residues" evidence="7">
    <location>
        <begin position="445"/>
        <end position="455"/>
    </location>
</feature>
<comment type="subcellular location">
    <subcellularLocation>
        <location evidence="2">Cytoplasm</location>
    </subcellularLocation>
    <subcellularLocation>
        <location evidence="1">Endomembrane system</location>
        <topology evidence="1">Peripheral membrane protein</topology>
    </subcellularLocation>
</comment>
<proteinExistence type="predicted"/>
<evidence type="ECO:0000256" key="3">
    <source>
        <dbReference type="ARBA" id="ARBA00022490"/>
    </source>
</evidence>
<evidence type="ECO:0000313" key="10">
    <source>
        <dbReference type="Proteomes" id="UP000019335"/>
    </source>
</evidence>
<keyword evidence="4 6" id="KW-0175">Coiled coil</keyword>
<feature type="domain" description="GRIP" evidence="8">
    <location>
        <begin position="521"/>
        <end position="560"/>
    </location>
</feature>
<keyword evidence="10" id="KW-1185">Reference proteome</keyword>
<feature type="compositionally biased region" description="Low complexity" evidence="7">
    <location>
        <begin position="1"/>
        <end position="21"/>
    </location>
</feature>
<evidence type="ECO:0000313" key="9">
    <source>
        <dbReference type="EMBL" id="EWM21533.1"/>
    </source>
</evidence>
<evidence type="ECO:0000256" key="7">
    <source>
        <dbReference type="SAM" id="MobiDB-lite"/>
    </source>
</evidence>
<organism evidence="9 10">
    <name type="scientific">Nannochloropsis gaditana</name>
    <dbReference type="NCBI Taxonomy" id="72520"/>
    <lineage>
        <taxon>Eukaryota</taxon>
        <taxon>Sar</taxon>
        <taxon>Stramenopiles</taxon>
        <taxon>Ochrophyta</taxon>
        <taxon>Eustigmatophyceae</taxon>
        <taxon>Eustigmatales</taxon>
        <taxon>Monodopsidaceae</taxon>
        <taxon>Nannochloropsis</taxon>
    </lineage>
</organism>
<feature type="region of interest" description="Disordered" evidence="7">
    <location>
        <begin position="168"/>
        <end position="211"/>
    </location>
</feature>
<feature type="region of interest" description="Disordered" evidence="7">
    <location>
        <begin position="563"/>
        <end position="583"/>
    </location>
</feature>
<evidence type="ECO:0000259" key="8">
    <source>
        <dbReference type="Pfam" id="PF01465"/>
    </source>
</evidence>
<dbReference type="PANTHER" id="PTHR23157">
    <property type="entry name" value="GRIP AND COILED-COIL DOMAIN-CONTAINING PROTEIN 1"/>
    <property type="match status" value="1"/>
</dbReference>
<sequence length="583" mass="64949">MADSGASMSPVSSSPPMSDPGQSPSPVLCPAASPSQTCPTPTSMKHCQDSPSHSSASESSSSQPGSSPAQPDASPRREQDPLHPQQEQRQHVQALEAQLLKFKRLLTMSRERLEENQRHLAEKTQTIDRLSKEVESTRQQWRQTEAIAASKAQAALEATTALKELQQQLNQQQQEMKDVEKEAKHGKGGSIRRKLAPDKQGKQSPKPTLPAYPRRSLLYVEHGGTHWVLFDYHDPVSHKSGAQNQENGCPSPSPSQAVWRAFPARSDLDAFLLQVPGSEPLLLPAPCLPAAQASLLQAQAQAQVEKALEELRCGEDDRPPFLPPSLPPRPDPPSFPPHSRKYRVRTELAVRQKDMEIQQLSAQLLASQQDRIQHQGPTEEELRRTLKAQADTLQALRAELRDQEEKWKGQYERLRKEKAGLEAAGAETGLALQWRRRYEELLQEREREGKREGGGHRMSFSGSGPVEEKYTELKEEYRLYRKKALETLREKDNLIATLDGEGERRGERRGERADGLEGGTLVYLKNLTEKYFSSGCEEIKEHTERAICTVLGFDEEEVKRMKEARGGGGGGAWGNSLFGGGGR</sequence>
<feature type="compositionally biased region" description="Basic and acidic residues" evidence="7">
    <location>
        <begin position="74"/>
        <end position="90"/>
    </location>
</feature>
<dbReference type="PANTHER" id="PTHR23157:SF25">
    <property type="entry name" value="GRIP AND COILED-COIL DOMAIN-CONTAINING PROTEIN 1"/>
    <property type="match status" value="1"/>
</dbReference>
<evidence type="ECO:0000256" key="5">
    <source>
        <dbReference type="ARBA" id="ARBA00023136"/>
    </source>
</evidence>
<feature type="region of interest" description="Disordered" evidence="7">
    <location>
        <begin position="1"/>
        <end position="94"/>
    </location>
</feature>
<evidence type="ECO:0000256" key="2">
    <source>
        <dbReference type="ARBA" id="ARBA00004496"/>
    </source>
</evidence>